<dbReference type="InterPro" id="IPR007074">
    <property type="entry name" value="LicD/FKTN/FKRP_NTP_transf"/>
</dbReference>
<evidence type="ECO:0000313" key="2">
    <source>
        <dbReference type="EMBL" id="CAL5135192.1"/>
    </source>
</evidence>
<dbReference type="Pfam" id="PF04991">
    <property type="entry name" value="LicD"/>
    <property type="match status" value="1"/>
</dbReference>
<dbReference type="AlphaFoldDB" id="A0AAV2TCI5"/>
<dbReference type="EMBL" id="CAXLJL010000255">
    <property type="protein sequence ID" value="CAL5135192.1"/>
    <property type="molecule type" value="Genomic_DNA"/>
</dbReference>
<comment type="caution">
    <text evidence="2">The sequence shown here is derived from an EMBL/GenBank/DDBJ whole genome shotgun (WGS) entry which is preliminary data.</text>
</comment>
<feature type="domain" description="LicD/FKTN/FKRP nucleotidyltransferase" evidence="1">
    <location>
        <begin position="225"/>
        <end position="338"/>
    </location>
</feature>
<name>A0AAV2TCI5_CALDB</name>
<organism evidence="2 3">
    <name type="scientific">Calicophoron daubneyi</name>
    <name type="common">Rumen fluke</name>
    <name type="synonym">Paramphistomum daubneyi</name>
    <dbReference type="NCBI Taxonomy" id="300641"/>
    <lineage>
        <taxon>Eukaryota</taxon>
        <taxon>Metazoa</taxon>
        <taxon>Spiralia</taxon>
        <taxon>Lophotrochozoa</taxon>
        <taxon>Platyhelminthes</taxon>
        <taxon>Trematoda</taxon>
        <taxon>Digenea</taxon>
        <taxon>Plagiorchiida</taxon>
        <taxon>Pronocephalata</taxon>
        <taxon>Paramphistomoidea</taxon>
        <taxon>Paramphistomidae</taxon>
        <taxon>Calicophoron</taxon>
    </lineage>
</organism>
<dbReference type="Proteomes" id="UP001497525">
    <property type="component" value="Unassembled WGS sequence"/>
</dbReference>
<dbReference type="GO" id="GO:0009100">
    <property type="term" value="P:glycoprotein metabolic process"/>
    <property type="evidence" value="ECO:0007669"/>
    <property type="project" value="UniProtKB-ARBA"/>
</dbReference>
<dbReference type="PANTHER" id="PTHR43404:SF1">
    <property type="entry name" value="MNN4P"/>
    <property type="match status" value="1"/>
</dbReference>
<evidence type="ECO:0000313" key="3">
    <source>
        <dbReference type="Proteomes" id="UP001497525"/>
    </source>
</evidence>
<dbReference type="InterPro" id="IPR052942">
    <property type="entry name" value="LPS_cholinephosphotransferase"/>
</dbReference>
<reference evidence="2" key="1">
    <citation type="submission" date="2024-06" db="EMBL/GenBank/DDBJ databases">
        <authorList>
            <person name="Liu X."/>
            <person name="Lenzi L."/>
            <person name="Haldenby T S."/>
            <person name="Uol C."/>
        </authorList>
    </citation>
    <scope>NUCLEOTIDE SEQUENCE</scope>
</reference>
<sequence>MRKFRNKIFYSLACVALLLLLAYLVKKAGFLRLRAMRCFVGSDLTVSKTSEVYNALSTQKYTFSFKPVAIGNSITWNAEFSEADRRTLRLSASNAIEFVSMILEQAKSTTGLFSTNRPNNVAGIKSTCLKLPFPEYVVLSDDCYDLLEQVLTVGGMPAEVKAAAKQPVSLSVKSPPYEISSLYIHPGEKKSKTAEYHRQVLLCPVATEDRRNHLFRTLRHWISLANENNIIWWLSSGSLIGAVRDGEMIPYDHDVDIFVLGSSEKQMGKFAKKRGNVSFNQFNLIMRPYDHCFSTSGAIFLNCRDQAVRVEADICTFCQPLGRMFYNNVYFVDIFAINIEMYFSDNLKPVEFGYYDESCRKFFSNFTGIFPLKHCKFMGLDAACPDKPQFMLEGCYGKNFLKPDKLCNATSKQWIRT</sequence>
<protein>
    <recommendedName>
        <fullName evidence="1">LicD/FKTN/FKRP nucleotidyltransferase domain-containing protein</fullName>
    </recommendedName>
</protein>
<dbReference type="PANTHER" id="PTHR43404">
    <property type="entry name" value="LIPOPOLYSACCHARIDE CHOLINEPHOSPHOTRANSFERASE LICD"/>
    <property type="match status" value="1"/>
</dbReference>
<proteinExistence type="predicted"/>
<accession>A0AAV2TCI5</accession>
<evidence type="ECO:0000259" key="1">
    <source>
        <dbReference type="Pfam" id="PF04991"/>
    </source>
</evidence>
<gene>
    <name evidence="2" type="ORF">CDAUBV1_LOCUS9371</name>
</gene>